<gene>
    <name evidence="1" type="ORF">TAV2_LOCUS20514</name>
</gene>
<reference evidence="1 2" key="1">
    <citation type="submission" date="2022-03" db="EMBL/GenBank/DDBJ databases">
        <authorList>
            <person name="Nunn A."/>
            <person name="Chopra R."/>
            <person name="Nunn A."/>
            <person name="Contreras Garrido A."/>
        </authorList>
    </citation>
    <scope>NUCLEOTIDE SEQUENCE [LARGE SCALE GENOMIC DNA]</scope>
</reference>
<sequence length="146" mass="15749">GILPNGAQVAVKRLSERSSTLKGPRREDPCAWRGWKEGNGLQLVDPLFADETLEEEEVLRCIHIGLCCVQDQAAIRPTTDALVLMLTSPTVDIPEPSLPDYYYARFLSLGVGAAASSSSPIPDIDSTVPTKSTTINQITASVVDPR</sequence>
<accession>A0AAU9SS06</accession>
<keyword evidence="2" id="KW-1185">Reference proteome</keyword>
<protein>
    <submittedName>
        <fullName evidence="1">Uncharacterized protein</fullName>
    </submittedName>
</protein>
<feature type="non-terminal residue" evidence="1">
    <location>
        <position position="146"/>
    </location>
</feature>
<dbReference type="EMBL" id="OU466862">
    <property type="protein sequence ID" value="CAH2072057.1"/>
    <property type="molecule type" value="Genomic_DNA"/>
</dbReference>
<dbReference type="PANTHER" id="PTHR27006">
    <property type="entry name" value="PROMASTIGOTE SURFACE ANTIGEN PROTEIN PSA"/>
    <property type="match status" value="1"/>
</dbReference>
<evidence type="ECO:0000313" key="1">
    <source>
        <dbReference type="EMBL" id="CAH2072057.1"/>
    </source>
</evidence>
<dbReference type="Proteomes" id="UP000836841">
    <property type="component" value="Chromosome 6"/>
</dbReference>
<evidence type="ECO:0000313" key="2">
    <source>
        <dbReference type="Proteomes" id="UP000836841"/>
    </source>
</evidence>
<name>A0AAU9SS06_THLAR</name>
<dbReference type="PANTHER" id="PTHR27006:SF606">
    <property type="entry name" value="INTERLEUKIN-1 RECEPTOR-ASSOCIATED KINASE 4"/>
    <property type="match status" value="1"/>
</dbReference>
<organism evidence="1 2">
    <name type="scientific">Thlaspi arvense</name>
    <name type="common">Field penny-cress</name>
    <dbReference type="NCBI Taxonomy" id="13288"/>
    <lineage>
        <taxon>Eukaryota</taxon>
        <taxon>Viridiplantae</taxon>
        <taxon>Streptophyta</taxon>
        <taxon>Embryophyta</taxon>
        <taxon>Tracheophyta</taxon>
        <taxon>Spermatophyta</taxon>
        <taxon>Magnoliopsida</taxon>
        <taxon>eudicotyledons</taxon>
        <taxon>Gunneridae</taxon>
        <taxon>Pentapetalae</taxon>
        <taxon>rosids</taxon>
        <taxon>malvids</taxon>
        <taxon>Brassicales</taxon>
        <taxon>Brassicaceae</taxon>
        <taxon>Thlaspideae</taxon>
        <taxon>Thlaspi</taxon>
    </lineage>
</organism>
<dbReference type="AlphaFoldDB" id="A0AAU9SS06"/>
<proteinExistence type="predicted"/>